<proteinExistence type="predicted"/>
<accession>A0ACB9ST11</accession>
<keyword evidence="2" id="KW-1185">Reference proteome</keyword>
<evidence type="ECO:0000313" key="1">
    <source>
        <dbReference type="EMBL" id="KAI4456541.1"/>
    </source>
</evidence>
<sequence length="538" mass="62113">MTSMFYQFEQPSQNVKNDSLSAAEMSALGFIQMKEPDEPIFQKTKKNLNITDKITHVALSNKYLYVAMANSSGTLLLINLSNSQQEEISLRTSKGLIFETEIVLEGEKFFTSGFSSSLEQYWRQLPNYLPLYGNKEVDGLVFDIGKGTNTPITGLEFYQIPMTDKYFIFVATPISLYYFDGKINSTEKPLLQQIFNKYLNVLEDQTCFKQTDTQPLRYSRLKLWSDEPNETPKFFVWLTNKGIRYGKVQYDVYFALRLCQERNLTMACVQLSALLGLWESAVDLALTIDPKKAKEIANMSPQNDVELRKNYAEFVISNKDEKDQENVSTDTTLQNENLNDIEKAMVLLQECDLLRIEDILPFFSDFETIDHFRTAICNSLKEYNQHIQDLKDEMDEAAKSAELIRKEIQSFRNRYTEVNQSDCCDICEKTLMVRPFYAFPCQHRFHSDCLLKELNPLLGPARKNKLADLHRQLNILNTQNIDNVSTASSGMSARDTVKADIDNIVASECLYCGENMIRNIDMPFVDDNVYDRIMKEWE</sequence>
<reference evidence="1" key="1">
    <citation type="submission" date="2022-04" db="EMBL/GenBank/DDBJ databases">
        <title>Chromosome-scale genome assembly of Holotrichia oblita Faldermann.</title>
        <authorList>
            <person name="Rongchong L."/>
        </authorList>
    </citation>
    <scope>NUCLEOTIDE SEQUENCE</scope>
    <source>
        <strain evidence="1">81SQS9</strain>
    </source>
</reference>
<name>A0ACB9ST11_HOLOL</name>
<evidence type="ECO:0000313" key="2">
    <source>
        <dbReference type="Proteomes" id="UP001056778"/>
    </source>
</evidence>
<comment type="caution">
    <text evidence="1">The sequence shown here is derived from an EMBL/GenBank/DDBJ whole genome shotgun (WGS) entry which is preliminary data.</text>
</comment>
<protein>
    <submittedName>
        <fullName evidence="1">Vacuolar protein sorting-associated protein</fullName>
    </submittedName>
</protein>
<dbReference type="Proteomes" id="UP001056778">
    <property type="component" value="Chromosome 8"/>
</dbReference>
<gene>
    <name evidence="1" type="ORF">MML48_8g00008764</name>
</gene>
<dbReference type="EMBL" id="CM043022">
    <property type="protein sequence ID" value="KAI4456541.1"/>
    <property type="molecule type" value="Genomic_DNA"/>
</dbReference>
<organism evidence="1 2">
    <name type="scientific">Holotrichia oblita</name>
    <name type="common">Chafer beetle</name>
    <dbReference type="NCBI Taxonomy" id="644536"/>
    <lineage>
        <taxon>Eukaryota</taxon>
        <taxon>Metazoa</taxon>
        <taxon>Ecdysozoa</taxon>
        <taxon>Arthropoda</taxon>
        <taxon>Hexapoda</taxon>
        <taxon>Insecta</taxon>
        <taxon>Pterygota</taxon>
        <taxon>Neoptera</taxon>
        <taxon>Endopterygota</taxon>
        <taxon>Coleoptera</taxon>
        <taxon>Polyphaga</taxon>
        <taxon>Scarabaeiformia</taxon>
        <taxon>Scarabaeidae</taxon>
        <taxon>Melolonthinae</taxon>
        <taxon>Holotrichia</taxon>
    </lineage>
</organism>